<gene>
    <name evidence="2" type="ORF">SCLTRI_LOCUS7108</name>
</gene>
<protein>
    <submittedName>
        <fullName evidence="2">4beac4e4-bbf6-4952-a877-e84a2622fd4a</fullName>
    </submittedName>
</protein>
<sequence length="79" mass="8936">MSSPQTYMDSKPQVVSKEKPHMSIFTELDIDGGPSQRPPSAYIKDPRNICFDDIPEVRDSDVRNDTKNKERSGCACLMM</sequence>
<dbReference type="EMBL" id="CAJHIA010000025">
    <property type="protein sequence ID" value="CAD6447316.1"/>
    <property type="molecule type" value="Genomic_DNA"/>
</dbReference>
<feature type="region of interest" description="Disordered" evidence="1">
    <location>
        <begin position="1"/>
        <end position="20"/>
    </location>
</feature>
<accession>A0A8H2ZQZ0</accession>
<evidence type="ECO:0000313" key="2">
    <source>
        <dbReference type="EMBL" id="CAD6447316.1"/>
    </source>
</evidence>
<dbReference type="AlphaFoldDB" id="A0A8H2ZQZ0"/>
<comment type="caution">
    <text evidence="2">The sequence shown here is derived from an EMBL/GenBank/DDBJ whole genome shotgun (WGS) entry which is preliminary data.</text>
</comment>
<reference evidence="2" key="1">
    <citation type="submission" date="2020-10" db="EMBL/GenBank/DDBJ databases">
        <authorList>
            <person name="Kusch S."/>
        </authorList>
    </citation>
    <scope>NUCLEOTIDE SEQUENCE</scope>
    <source>
        <strain evidence="2">SwB9</strain>
    </source>
</reference>
<dbReference type="Proteomes" id="UP000624404">
    <property type="component" value="Unassembled WGS sequence"/>
</dbReference>
<keyword evidence="3" id="KW-1185">Reference proteome</keyword>
<organism evidence="2 3">
    <name type="scientific">Sclerotinia trifoliorum</name>
    <dbReference type="NCBI Taxonomy" id="28548"/>
    <lineage>
        <taxon>Eukaryota</taxon>
        <taxon>Fungi</taxon>
        <taxon>Dikarya</taxon>
        <taxon>Ascomycota</taxon>
        <taxon>Pezizomycotina</taxon>
        <taxon>Leotiomycetes</taxon>
        <taxon>Helotiales</taxon>
        <taxon>Sclerotiniaceae</taxon>
        <taxon>Sclerotinia</taxon>
    </lineage>
</organism>
<feature type="region of interest" description="Disordered" evidence="1">
    <location>
        <begin position="27"/>
        <end position="47"/>
    </location>
</feature>
<evidence type="ECO:0000256" key="1">
    <source>
        <dbReference type="SAM" id="MobiDB-lite"/>
    </source>
</evidence>
<evidence type="ECO:0000313" key="3">
    <source>
        <dbReference type="Proteomes" id="UP000624404"/>
    </source>
</evidence>
<proteinExistence type="predicted"/>
<name>A0A8H2ZQZ0_9HELO</name>
<dbReference type="OrthoDB" id="3545774at2759"/>